<dbReference type="GO" id="GO:0005509">
    <property type="term" value="F:calcium ion binding"/>
    <property type="evidence" value="ECO:0007669"/>
    <property type="project" value="InterPro"/>
</dbReference>
<evidence type="ECO:0000313" key="5">
    <source>
        <dbReference type="Proteomes" id="UP000663832"/>
    </source>
</evidence>
<evidence type="ECO:0000313" key="2">
    <source>
        <dbReference type="EMBL" id="CAF0792889.1"/>
    </source>
</evidence>
<gene>
    <name evidence="2" type="ORF">BJG266_LOCUS4769</name>
    <name evidence="3" type="ORF">BJG266_LOCUS5436</name>
    <name evidence="4" type="ORF">QVE165_LOCUS10466</name>
    <name evidence="1" type="ORF">QVE165_LOCUS1863</name>
</gene>
<dbReference type="PANTHER" id="PTHR12824">
    <property type="entry name" value="GROUP XII SECRETORY PHOSPHOLIPASE A2 FAMILY MEMBER"/>
    <property type="match status" value="1"/>
</dbReference>
<accession>A0A813STY4</accession>
<dbReference type="OrthoDB" id="3935740at2759"/>
<comment type="caution">
    <text evidence="3">The sequence shown here is derived from an EMBL/GenBank/DDBJ whole genome shotgun (WGS) entry which is preliminary data.</text>
</comment>
<dbReference type="InterPro" id="IPR010711">
    <property type="entry name" value="PLA2G12"/>
</dbReference>
<protein>
    <submittedName>
        <fullName evidence="3">Uncharacterized protein</fullName>
    </submittedName>
</protein>
<dbReference type="EMBL" id="CAJNOM010000006">
    <property type="protein sequence ID" value="CAF0757604.1"/>
    <property type="molecule type" value="Genomic_DNA"/>
</dbReference>
<evidence type="ECO:0000313" key="6">
    <source>
        <dbReference type="Proteomes" id="UP000663877"/>
    </source>
</evidence>
<dbReference type="PANTHER" id="PTHR12824:SF8">
    <property type="entry name" value="GXIVSPLA2, ISOFORM A"/>
    <property type="match status" value="1"/>
</dbReference>
<dbReference type="EMBL" id="CAJNOI010000012">
    <property type="protein sequence ID" value="CAF0792889.1"/>
    <property type="molecule type" value="Genomic_DNA"/>
</dbReference>
<dbReference type="Proteomes" id="UP000663877">
    <property type="component" value="Unassembled WGS sequence"/>
</dbReference>
<evidence type="ECO:0000313" key="3">
    <source>
        <dbReference type="EMBL" id="CAF0805346.1"/>
    </source>
</evidence>
<dbReference type="Proteomes" id="UP000663832">
    <property type="component" value="Unassembled WGS sequence"/>
</dbReference>
<dbReference type="Gene3D" id="1.20.90.10">
    <property type="entry name" value="Phospholipase A2 domain"/>
    <property type="match status" value="1"/>
</dbReference>
<evidence type="ECO:0000313" key="4">
    <source>
        <dbReference type="EMBL" id="CAF0919619.1"/>
    </source>
</evidence>
<dbReference type="GO" id="GO:0050482">
    <property type="term" value="P:arachidonate secretion"/>
    <property type="evidence" value="ECO:0007669"/>
    <property type="project" value="InterPro"/>
</dbReference>
<name>A0A813STY4_9BILA</name>
<dbReference type="GO" id="GO:0005576">
    <property type="term" value="C:extracellular region"/>
    <property type="evidence" value="ECO:0007669"/>
    <property type="project" value="InterPro"/>
</dbReference>
<dbReference type="GO" id="GO:0006644">
    <property type="term" value="P:phospholipid metabolic process"/>
    <property type="evidence" value="ECO:0007669"/>
    <property type="project" value="InterPro"/>
</dbReference>
<dbReference type="AlphaFoldDB" id="A0A813STY4"/>
<proteinExistence type="predicted"/>
<dbReference type="EMBL" id="CAJNOM010000049">
    <property type="protein sequence ID" value="CAF0919619.1"/>
    <property type="molecule type" value="Genomic_DNA"/>
</dbReference>
<reference evidence="3" key="1">
    <citation type="submission" date="2021-02" db="EMBL/GenBank/DDBJ databases">
        <authorList>
            <person name="Nowell W R."/>
        </authorList>
    </citation>
    <scope>NUCLEOTIDE SEQUENCE</scope>
</reference>
<organism evidence="3 6">
    <name type="scientific">Adineta steineri</name>
    <dbReference type="NCBI Taxonomy" id="433720"/>
    <lineage>
        <taxon>Eukaryota</taxon>
        <taxon>Metazoa</taxon>
        <taxon>Spiralia</taxon>
        <taxon>Gnathifera</taxon>
        <taxon>Rotifera</taxon>
        <taxon>Eurotatoria</taxon>
        <taxon>Bdelloidea</taxon>
        <taxon>Adinetida</taxon>
        <taxon>Adinetidae</taxon>
        <taxon>Adineta</taxon>
    </lineage>
</organism>
<keyword evidence="5" id="KW-1185">Reference proteome</keyword>
<sequence>MLVAICIETTYGNPTIKNRMVRVANGCGAEGGLTINWLLQAVGEGVLIKCCNTHDICYETCGQTQSRCDNNFESCLNSACGKLGGWFEWWSNTRQVACKVDGNLLFSVVNAFGSKAFNTAQQQSGCRG</sequence>
<evidence type="ECO:0000313" key="1">
    <source>
        <dbReference type="EMBL" id="CAF0757604.1"/>
    </source>
</evidence>
<dbReference type="Pfam" id="PF06951">
    <property type="entry name" value="PLA2G12"/>
    <property type="match status" value="1"/>
</dbReference>
<dbReference type="EMBL" id="CAJNOI010000014">
    <property type="protein sequence ID" value="CAF0805346.1"/>
    <property type="molecule type" value="Genomic_DNA"/>
</dbReference>
<dbReference type="GO" id="GO:0004623">
    <property type="term" value="F:phospholipase A2 activity"/>
    <property type="evidence" value="ECO:0007669"/>
    <property type="project" value="InterPro"/>
</dbReference>
<dbReference type="GO" id="GO:0016042">
    <property type="term" value="P:lipid catabolic process"/>
    <property type="evidence" value="ECO:0007669"/>
    <property type="project" value="InterPro"/>
</dbReference>
<dbReference type="InterPro" id="IPR036444">
    <property type="entry name" value="PLipase_A2_dom_sf"/>
</dbReference>
<dbReference type="SUPFAM" id="SSF48619">
    <property type="entry name" value="Phospholipase A2, PLA2"/>
    <property type="match status" value="1"/>
</dbReference>